<reference evidence="4" key="1">
    <citation type="journal article" date="2019" name="Int. J. Syst. Evol. Microbiol.">
        <title>The Global Catalogue of Microorganisms (GCM) 10K type strain sequencing project: providing services to taxonomists for standard genome sequencing and annotation.</title>
        <authorList>
            <consortium name="The Broad Institute Genomics Platform"/>
            <consortium name="The Broad Institute Genome Sequencing Center for Infectious Disease"/>
            <person name="Wu L."/>
            <person name="Ma J."/>
        </authorList>
    </citation>
    <scope>NUCLEOTIDE SEQUENCE [LARGE SCALE GENOMIC DNA]</scope>
    <source>
        <strain evidence="4">CGMCC 4.1782</strain>
    </source>
</reference>
<feature type="domain" description="Secretion system C-terminal sorting" evidence="2">
    <location>
        <begin position="49"/>
        <end position="127"/>
    </location>
</feature>
<feature type="signal peptide" evidence="1">
    <location>
        <begin position="1"/>
        <end position="21"/>
    </location>
</feature>
<dbReference type="RefSeq" id="WP_250428174.1">
    <property type="nucleotide sequence ID" value="NZ_JALPRR010000001.1"/>
</dbReference>
<dbReference type="Proteomes" id="UP001597374">
    <property type="component" value="Unassembled WGS sequence"/>
</dbReference>
<keyword evidence="4" id="KW-1185">Reference proteome</keyword>
<dbReference type="InterPro" id="IPR026444">
    <property type="entry name" value="Secre_tail"/>
</dbReference>
<proteinExistence type="predicted"/>
<name>A0ABW5CYL5_9BACT</name>
<feature type="chain" id="PRO_5046951914" evidence="1">
    <location>
        <begin position="22"/>
        <end position="128"/>
    </location>
</feature>
<dbReference type="NCBIfam" id="TIGR04183">
    <property type="entry name" value="Por_Secre_tail"/>
    <property type="match status" value="1"/>
</dbReference>
<comment type="caution">
    <text evidence="3">The sequence shown here is derived from an EMBL/GenBank/DDBJ whole genome shotgun (WGS) entry which is preliminary data.</text>
</comment>
<protein>
    <submittedName>
        <fullName evidence="3">T9SS type A sorting domain-containing protein</fullName>
    </submittedName>
</protein>
<evidence type="ECO:0000313" key="4">
    <source>
        <dbReference type="Proteomes" id="UP001597374"/>
    </source>
</evidence>
<keyword evidence="1" id="KW-0732">Signal</keyword>
<sequence length="128" mass="14092">MKQFILSLITCLSVLVVQAQARGPVVGQVEQAEKAKPQTEGQDDQEISIYPNPSNGVFTISLSKLEAKTADLRILNVIGNEIYHETLTNTDAHFSTTVDLNKLAVAKGLYYVKLETDNFSAVKRVVIK</sequence>
<organism evidence="3 4">
    <name type="scientific">Pontibacter ruber</name>
    <dbReference type="NCBI Taxonomy" id="1343895"/>
    <lineage>
        <taxon>Bacteria</taxon>
        <taxon>Pseudomonadati</taxon>
        <taxon>Bacteroidota</taxon>
        <taxon>Cytophagia</taxon>
        <taxon>Cytophagales</taxon>
        <taxon>Hymenobacteraceae</taxon>
        <taxon>Pontibacter</taxon>
    </lineage>
</organism>
<evidence type="ECO:0000313" key="3">
    <source>
        <dbReference type="EMBL" id="MFD2246423.1"/>
    </source>
</evidence>
<evidence type="ECO:0000259" key="2">
    <source>
        <dbReference type="Pfam" id="PF18962"/>
    </source>
</evidence>
<dbReference type="EMBL" id="JBHUIM010000001">
    <property type="protein sequence ID" value="MFD2246423.1"/>
    <property type="molecule type" value="Genomic_DNA"/>
</dbReference>
<dbReference type="Pfam" id="PF18962">
    <property type="entry name" value="Por_Secre_tail"/>
    <property type="match status" value="1"/>
</dbReference>
<evidence type="ECO:0000256" key="1">
    <source>
        <dbReference type="SAM" id="SignalP"/>
    </source>
</evidence>
<gene>
    <name evidence="3" type="ORF">ACFSKP_09175</name>
</gene>
<accession>A0ABW5CYL5</accession>